<keyword evidence="2" id="KW-0325">Glycoprotein</keyword>
<reference evidence="4" key="1">
    <citation type="submission" date="2019-11" db="EMBL/GenBank/DDBJ databases">
        <title>Genomic insights into an expanded diversity of filamentous marine cyanobacteria reveals the extraordinary biosynthetic potential of Moorea and Okeania.</title>
        <authorList>
            <person name="Ferreira Leao T."/>
            <person name="Wang M."/>
            <person name="Moss N."/>
            <person name="Da Silva R."/>
            <person name="Sanders J."/>
            <person name="Nurk S."/>
            <person name="Gurevich A."/>
            <person name="Humphrey G."/>
            <person name="Reher R."/>
            <person name="Zhu Q."/>
            <person name="Belda-Ferre P."/>
            <person name="Glukhov E."/>
            <person name="Rex R."/>
            <person name="Dorrestein P.C."/>
            <person name="Knight R."/>
            <person name="Pevzner P."/>
            <person name="Gerwick W.H."/>
            <person name="Gerwick L."/>
        </authorList>
    </citation>
    <scope>NUCLEOTIDE SEQUENCE</scope>
    <source>
        <strain evidence="4">SIO1C4</strain>
    </source>
</reference>
<dbReference type="Pfam" id="PF00685">
    <property type="entry name" value="Sulfotransfer_1"/>
    <property type="match status" value="1"/>
</dbReference>
<accession>A0A6B3NCG3</accession>
<dbReference type="SUPFAM" id="SSF52540">
    <property type="entry name" value="P-loop containing nucleoside triphosphate hydrolases"/>
    <property type="match status" value="1"/>
</dbReference>
<feature type="domain" description="Sulfotransferase" evidence="3">
    <location>
        <begin position="138"/>
        <end position="318"/>
    </location>
</feature>
<organism evidence="4">
    <name type="scientific">Symploca sp. SIO1C4</name>
    <dbReference type="NCBI Taxonomy" id="2607765"/>
    <lineage>
        <taxon>Bacteria</taxon>
        <taxon>Bacillati</taxon>
        <taxon>Cyanobacteriota</taxon>
        <taxon>Cyanophyceae</taxon>
        <taxon>Coleofasciculales</taxon>
        <taxon>Coleofasciculaceae</taxon>
        <taxon>Symploca</taxon>
    </lineage>
</organism>
<dbReference type="InterPro" id="IPR027417">
    <property type="entry name" value="P-loop_NTPase"/>
</dbReference>
<name>A0A6B3NCG3_9CYAN</name>
<dbReference type="PANTHER" id="PTHR10605:SF56">
    <property type="entry name" value="BIFUNCTIONAL HEPARAN SULFATE N-DEACETYLASE_N-SULFOTRANSFERASE"/>
    <property type="match status" value="1"/>
</dbReference>
<dbReference type="AlphaFoldDB" id="A0A6B3NCG3"/>
<keyword evidence="1 4" id="KW-0808">Transferase</keyword>
<dbReference type="InterPro" id="IPR000863">
    <property type="entry name" value="Sulfotransferase_dom"/>
</dbReference>
<comment type="caution">
    <text evidence="4">The sequence shown here is derived from an EMBL/GenBank/DDBJ whole genome shotgun (WGS) entry which is preliminary data.</text>
</comment>
<dbReference type="PANTHER" id="PTHR10605">
    <property type="entry name" value="HEPARAN SULFATE SULFOTRANSFERASE"/>
    <property type="match status" value="1"/>
</dbReference>
<evidence type="ECO:0000313" key="4">
    <source>
        <dbReference type="EMBL" id="NER29243.1"/>
    </source>
</evidence>
<dbReference type="InterPro" id="IPR037359">
    <property type="entry name" value="NST/OST"/>
</dbReference>
<dbReference type="Gene3D" id="3.40.50.300">
    <property type="entry name" value="P-loop containing nucleotide triphosphate hydrolases"/>
    <property type="match status" value="1"/>
</dbReference>
<evidence type="ECO:0000256" key="2">
    <source>
        <dbReference type="ARBA" id="ARBA00023180"/>
    </source>
</evidence>
<evidence type="ECO:0000259" key="3">
    <source>
        <dbReference type="Pfam" id="PF00685"/>
    </source>
</evidence>
<dbReference type="EMBL" id="JAAHFQ010000333">
    <property type="protein sequence ID" value="NER29243.1"/>
    <property type="molecule type" value="Genomic_DNA"/>
</dbReference>
<sequence length="416" mass="49246">MLLEQRIKSLAESEFGEILKHVSTVPMPNNQQEAYRLVRYLDLPIPQVARICGKDISDAGIKLGRRLISWSSDTTETDNLRCRLLSLAKEVKSEERLFQSQKPVLEVIWDLNKQFDAAIKRWQQYQDLAAKNIEGRLPNFLVLGAPKSATTWLYACLAAHPDVFVPVDKELEFFGTHRFYLGLNWYKQKFAHWNSQPAVGEVSVGYFSYEQAAEQIYKTLDNSSLKLIVLLREPLDCALSFYFHWLLRGEAPRSFEESFKFRRFRRFYYRTVNYHLHYQKYLQYFAKDQILIVLFEEIKQQPLAALKRVFEFLNIDAEYYDQAFERKKNIGYSIKNLNLHYLLHHTEIVCRELLPPKISNKISYRLKEHNKKVNIINQRPTQQIEQGIYRQLQQEYRLNNQKLAELAGIDLSLWDF</sequence>
<gene>
    <name evidence="4" type="ORF">F6J89_16835</name>
</gene>
<evidence type="ECO:0000256" key="1">
    <source>
        <dbReference type="ARBA" id="ARBA00022679"/>
    </source>
</evidence>
<protein>
    <submittedName>
        <fullName evidence="4">Sulfotransferase domain-containing protein</fullName>
    </submittedName>
</protein>
<proteinExistence type="predicted"/>
<dbReference type="GO" id="GO:0008146">
    <property type="term" value="F:sulfotransferase activity"/>
    <property type="evidence" value="ECO:0007669"/>
    <property type="project" value="InterPro"/>
</dbReference>